<evidence type="ECO:0000313" key="3">
    <source>
        <dbReference type="Proteomes" id="UP001283361"/>
    </source>
</evidence>
<dbReference type="EMBL" id="JAWDGP010000970">
    <property type="protein sequence ID" value="KAK3795884.1"/>
    <property type="molecule type" value="Genomic_DNA"/>
</dbReference>
<proteinExistence type="predicted"/>
<reference evidence="2" key="1">
    <citation type="journal article" date="2023" name="G3 (Bethesda)">
        <title>A reference genome for the long-term kleptoplast-retaining sea slug Elysia crispata morphotype clarki.</title>
        <authorList>
            <person name="Eastman K.E."/>
            <person name="Pendleton A.L."/>
            <person name="Shaikh M.A."/>
            <person name="Suttiyut T."/>
            <person name="Ogas R."/>
            <person name="Tomko P."/>
            <person name="Gavelis G."/>
            <person name="Widhalm J.R."/>
            <person name="Wisecaver J.H."/>
        </authorList>
    </citation>
    <scope>NUCLEOTIDE SEQUENCE</scope>
    <source>
        <strain evidence="2">ECLA1</strain>
    </source>
</reference>
<comment type="caution">
    <text evidence="2">The sequence shown here is derived from an EMBL/GenBank/DDBJ whole genome shotgun (WGS) entry which is preliminary data.</text>
</comment>
<dbReference type="Proteomes" id="UP001283361">
    <property type="component" value="Unassembled WGS sequence"/>
</dbReference>
<protein>
    <submittedName>
        <fullName evidence="2">Uncharacterized protein</fullName>
    </submittedName>
</protein>
<name>A0AAE1E680_9GAST</name>
<evidence type="ECO:0000313" key="2">
    <source>
        <dbReference type="EMBL" id="KAK3795884.1"/>
    </source>
</evidence>
<keyword evidence="3" id="KW-1185">Reference proteome</keyword>
<evidence type="ECO:0000256" key="1">
    <source>
        <dbReference type="SAM" id="MobiDB-lite"/>
    </source>
</evidence>
<organism evidence="2 3">
    <name type="scientific">Elysia crispata</name>
    <name type="common">lettuce slug</name>
    <dbReference type="NCBI Taxonomy" id="231223"/>
    <lineage>
        <taxon>Eukaryota</taxon>
        <taxon>Metazoa</taxon>
        <taxon>Spiralia</taxon>
        <taxon>Lophotrochozoa</taxon>
        <taxon>Mollusca</taxon>
        <taxon>Gastropoda</taxon>
        <taxon>Heterobranchia</taxon>
        <taxon>Euthyneura</taxon>
        <taxon>Panpulmonata</taxon>
        <taxon>Sacoglossa</taxon>
        <taxon>Placobranchoidea</taxon>
        <taxon>Plakobranchidae</taxon>
        <taxon>Elysia</taxon>
    </lineage>
</organism>
<gene>
    <name evidence="2" type="ORF">RRG08_006168</name>
</gene>
<sequence length="66" mass="7454">MAEGMGAGTRIEGSLLRQKHPPPRPFEMSSLPFLRAATYGHLFMRSSLLTNPEPQQTRHLANHREV</sequence>
<accession>A0AAE1E680</accession>
<feature type="region of interest" description="Disordered" evidence="1">
    <location>
        <begin position="1"/>
        <end position="29"/>
    </location>
</feature>
<dbReference type="AlphaFoldDB" id="A0AAE1E680"/>